<comment type="subcellular location">
    <subcellularLocation>
        <location evidence="1">Membrane</location>
        <topology evidence="1">Single-pass type I membrane protein</topology>
    </subcellularLocation>
</comment>
<dbReference type="InterPro" id="IPR036179">
    <property type="entry name" value="Ig-like_dom_sf"/>
</dbReference>
<dbReference type="InterPro" id="IPR003598">
    <property type="entry name" value="Ig_sub2"/>
</dbReference>
<keyword evidence="3" id="KW-0677">Repeat</keyword>
<evidence type="ECO:0000256" key="6">
    <source>
        <dbReference type="ARBA" id="ARBA00023157"/>
    </source>
</evidence>
<proteinExistence type="predicted"/>
<dbReference type="OrthoDB" id="10010939at2759"/>
<reference evidence="13" key="1">
    <citation type="submission" date="2025-08" db="UniProtKB">
        <authorList>
            <consortium name="Ensembl"/>
        </authorList>
    </citation>
    <scope>IDENTIFICATION</scope>
</reference>
<dbReference type="Pfam" id="PF13927">
    <property type="entry name" value="Ig_3"/>
    <property type="match status" value="1"/>
</dbReference>
<dbReference type="Pfam" id="PF13895">
    <property type="entry name" value="Ig_2"/>
    <property type="match status" value="1"/>
</dbReference>
<evidence type="ECO:0000259" key="12">
    <source>
        <dbReference type="PROSITE" id="PS50835"/>
    </source>
</evidence>
<evidence type="ECO:0000256" key="7">
    <source>
        <dbReference type="ARBA" id="ARBA00023180"/>
    </source>
</evidence>
<dbReference type="PANTHER" id="PTHR11973:SF17">
    <property type="entry name" value="BASAL CELL ADHESION MOLECULE"/>
    <property type="match status" value="1"/>
</dbReference>
<reference evidence="13" key="2">
    <citation type="submission" date="2025-09" db="UniProtKB">
        <authorList>
            <consortium name="Ensembl"/>
        </authorList>
    </citation>
    <scope>IDENTIFICATION</scope>
</reference>
<name>A0A8C5QXA6_9ANUR</name>
<dbReference type="InterPro" id="IPR013162">
    <property type="entry name" value="CD80_C2-set"/>
</dbReference>
<feature type="region of interest" description="Disordered" evidence="9">
    <location>
        <begin position="563"/>
        <end position="597"/>
    </location>
</feature>
<dbReference type="Pfam" id="PF07686">
    <property type="entry name" value="V-set"/>
    <property type="match status" value="1"/>
</dbReference>
<dbReference type="SMART" id="SM00409">
    <property type="entry name" value="IG"/>
    <property type="match status" value="3"/>
</dbReference>
<feature type="chain" id="PRO_5034296337" description="Ig-like domain-containing protein" evidence="11">
    <location>
        <begin position="16"/>
        <end position="682"/>
    </location>
</feature>
<evidence type="ECO:0000256" key="3">
    <source>
        <dbReference type="ARBA" id="ARBA00022737"/>
    </source>
</evidence>
<feature type="domain" description="Ig-like" evidence="12">
    <location>
        <begin position="246"/>
        <end position="332"/>
    </location>
</feature>
<evidence type="ECO:0000256" key="11">
    <source>
        <dbReference type="SAM" id="SignalP"/>
    </source>
</evidence>
<dbReference type="SMART" id="SM00408">
    <property type="entry name" value="IGc2"/>
    <property type="match status" value="4"/>
</dbReference>
<keyword evidence="11" id="KW-0732">Signal</keyword>
<protein>
    <recommendedName>
        <fullName evidence="12">Ig-like domain-containing protein</fullName>
    </recommendedName>
</protein>
<dbReference type="GO" id="GO:0005886">
    <property type="term" value="C:plasma membrane"/>
    <property type="evidence" value="ECO:0007669"/>
    <property type="project" value="TreeGrafter"/>
</dbReference>
<keyword evidence="2 10" id="KW-0812">Transmembrane</keyword>
<dbReference type="Ensembl" id="ENSLLET00000045306.1">
    <property type="protein sequence ID" value="ENSLLEP00000043567.1"/>
    <property type="gene ID" value="ENSLLEG00000027695.1"/>
</dbReference>
<dbReference type="InterPro" id="IPR013106">
    <property type="entry name" value="Ig_V-set"/>
</dbReference>
<dbReference type="Proteomes" id="UP000694569">
    <property type="component" value="Unplaced"/>
</dbReference>
<dbReference type="SUPFAM" id="SSF48726">
    <property type="entry name" value="Immunoglobulin"/>
    <property type="match status" value="5"/>
</dbReference>
<feature type="domain" description="Ig-like" evidence="12">
    <location>
        <begin position="341"/>
        <end position="418"/>
    </location>
</feature>
<evidence type="ECO:0000256" key="4">
    <source>
        <dbReference type="ARBA" id="ARBA00022989"/>
    </source>
</evidence>
<dbReference type="GO" id="GO:0005055">
    <property type="term" value="F:laminin receptor activity"/>
    <property type="evidence" value="ECO:0007669"/>
    <property type="project" value="TreeGrafter"/>
</dbReference>
<keyword evidence="5 10" id="KW-0472">Membrane</keyword>
<evidence type="ECO:0000256" key="1">
    <source>
        <dbReference type="ARBA" id="ARBA00004479"/>
    </source>
</evidence>
<dbReference type="Pfam" id="PF07679">
    <property type="entry name" value="I-set"/>
    <property type="match status" value="1"/>
</dbReference>
<dbReference type="CDD" id="cd00096">
    <property type="entry name" value="Ig"/>
    <property type="match status" value="2"/>
</dbReference>
<evidence type="ECO:0000256" key="10">
    <source>
        <dbReference type="SAM" id="Phobius"/>
    </source>
</evidence>
<evidence type="ECO:0000313" key="13">
    <source>
        <dbReference type="Ensembl" id="ENSLLEP00000043567.1"/>
    </source>
</evidence>
<dbReference type="Gene3D" id="2.60.40.10">
    <property type="entry name" value="Immunoglobulins"/>
    <property type="match status" value="5"/>
</dbReference>
<keyword evidence="4 10" id="KW-1133">Transmembrane helix</keyword>
<sequence length="682" mass="74916">MELLLLLALLPGCLCSVSVVVTPLVEVETGTNAEISCKPRFRGSPGYTAEWVVIDDNDDIKLIASLRDGTIMTDPAVAYNPRAEVKSDLTLIIKDVRISDQRTFICKVSSNSEGTGEGRARLMVYDSPEIPELSFNAGILSVTESFASEIGTCISRNAFPAPTIEWYKNNELLQSATEKNADLYVSPRTITESSGLFTVSSTLFLRPTKEDKNAAFSCKVLYQMPSGSESRMESQAFNLSLHYYTENVKFEVLSTLPIKEGDDLVLRCHGDGFPPPSYIMSMIQGESESEIHSGIDGVLTINNVSREASGKYHCQAMDFDSPPEIILNRELALFVHYLDVPSLIPKEDIKVSLGQDPLLTCSGEGSEKPELRWKKAGSVILEGSRLRVRNISYSQSGVYTCEANSPTVQGLHSEKSITVTVEGPPQLEFENDMAEVQAEGHVVMLSCSAIGHPEPEIMWSPPGLEITQQVSGMHVMSKAKVKVSPKLLNAVSCTAKNDHGTSQKNFTLKIANLVFASSVPHLEQSGSGSSTAIIAVVVCVVLLLLVVALFYFLQKKGKLTCGGSEKKSLTQDPASAELAPEMKSDKRSEQHGLISSPGGNRVAEVSIYSFYIFFFMHAMFFNRRVSPVYVLNLSFLSVSRQKRWRTFRAHVQRSFFPSPGTPSLCTCLLPADFCLHCYLHLL</sequence>
<dbReference type="InterPro" id="IPR013783">
    <property type="entry name" value="Ig-like_fold"/>
</dbReference>
<dbReference type="InterPro" id="IPR013098">
    <property type="entry name" value="Ig_I-set"/>
</dbReference>
<dbReference type="PANTHER" id="PTHR11973">
    <property type="entry name" value="CELL SURFACE GLYCOPROTEIN MUC18-RELATED"/>
    <property type="match status" value="1"/>
</dbReference>
<dbReference type="InterPro" id="IPR003599">
    <property type="entry name" value="Ig_sub"/>
</dbReference>
<dbReference type="InterPro" id="IPR007110">
    <property type="entry name" value="Ig-like_dom"/>
</dbReference>
<evidence type="ECO:0000313" key="14">
    <source>
        <dbReference type="Proteomes" id="UP000694569"/>
    </source>
</evidence>
<dbReference type="AlphaFoldDB" id="A0A8C5QXA6"/>
<evidence type="ECO:0000256" key="8">
    <source>
        <dbReference type="ARBA" id="ARBA00023319"/>
    </source>
</evidence>
<feature type="compositionally biased region" description="Basic and acidic residues" evidence="9">
    <location>
        <begin position="580"/>
        <end position="590"/>
    </location>
</feature>
<evidence type="ECO:0000256" key="9">
    <source>
        <dbReference type="SAM" id="MobiDB-lite"/>
    </source>
</evidence>
<dbReference type="InterPro" id="IPR051116">
    <property type="entry name" value="Surface_Rcpt/Adhesion_Mol"/>
</dbReference>
<dbReference type="Pfam" id="PF08205">
    <property type="entry name" value="C2-set_2"/>
    <property type="match status" value="1"/>
</dbReference>
<evidence type="ECO:0000256" key="5">
    <source>
        <dbReference type="ARBA" id="ARBA00023136"/>
    </source>
</evidence>
<feature type="signal peptide" evidence="11">
    <location>
        <begin position="1"/>
        <end position="15"/>
    </location>
</feature>
<dbReference type="GeneTree" id="ENSGT00940000161038"/>
<feature type="domain" description="Ig-like" evidence="12">
    <location>
        <begin position="128"/>
        <end position="238"/>
    </location>
</feature>
<dbReference type="PROSITE" id="PS50835">
    <property type="entry name" value="IG_LIKE"/>
    <property type="match status" value="5"/>
</dbReference>
<feature type="domain" description="Ig-like" evidence="12">
    <location>
        <begin position="425"/>
        <end position="507"/>
    </location>
</feature>
<feature type="transmembrane region" description="Helical" evidence="10">
    <location>
        <begin position="532"/>
        <end position="553"/>
    </location>
</feature>
<evidence type="ECO:0000256" key="2">
    <source>
        <dbReference type="ARBA" id="ARBA00022692"/>
    </source>
</evidence>
<feature type="domain" description="Ig-like" evidence="12">
    <location>
        <begin position="11"/>
        <end position="123"/>
    </location>
</feature>
<keyword evidence="7" id="KW-0325">Glycoprotein</keyword>
<accession>A0A8C5QXA6</accession>
<keyword evidence="14" id="KW-1185">Reference proteome</keyword>
<keyword evidence="6" id="KW-1015">Disulfide bond</keyword>
<organism evidence="13 14">
    <name type="scientific">Leptobrachium leishanense</name>
    <name type="common">Leishan spiny toad</name>
    <dbReference type="NCBI Taxonomy" id="445787"/>
    <lineage>
        <taxon>Eukaryota</taxon>
        <taxon>Metazoa</taxon>
        <taxon>Chordata</taxon>
        <taxon>Craniata</taxon>
        <taxon>Vertebrata</taxon>
        <taxon>Euteleostomi</taxon>
        <taxon>Amphibia</taxon>
        <taxon>Batrachia</taxon>
        <taxon>Anura</taxon>
        <taxon>Pelobatoidea</taxon>
        <taxon>Megophryidae</taxon>
        <taxon>Leptobrachium</taxon>
    </lineage>
</organism>
<keyword evidence="8" id="KW-0393">Immunoglobulin domain</keyword>